<keyword evidence="4" id="KW-1185">Reference proteome</keyword>
<evidence type="ECO:0000313" key="3">
    <source>
        <dbReference type="EMBL" id="KAK8988849.1"/>
    </source>
</evidence>
<dbReference type="EMBL" id="JBBPBN010000057">
    <property type="protein sequence ID" value="KAK8988849.1"/>
    <property type="molecule type" value="Genomic_DNA"/>
</dbReference>
<gene>
    <name evidence="3" type="ORF">V6N11_030223</name>
</gene>
<reference evidence="3 4" key="1">
    <citation type="journal article" date="2024" name="G3 (Bethesda)">
        <title>Genome assembly of Hibiscus sabdariffa L. provides insights into metabolisms of medicinal natural products.</title>
        <authorList>
            <person name="Kim T."/>
        </authorList>
    </citation>
    <scope>NUCLEOTIDE SEQUENCE [LARGE SCALE GENOMIC DNA]</scope>
    <source>
        <strain evidence="3">TK-2024</strain>
        <tissue evidence="3">Old leaves</tissue>
    </source>
</reference>
<organism evidence="3 4">
    <name type="scientific">Hibiscus sabdariffa</name>
    <name type="common">roselle</name>
    <dbReference type="NCBI Taxonomy" id="183260"/>
    <lineage>
        <taxon>Eukaryota</taxon>
        <taxon>Viridiplantae</taxon>
        <taxon>Streptophyta</taxon>
        <taxon>Embryophyta</taxon>
        <taxon>Tracheophyta</taxon>
        <taxon>Spermatophyta</taxon>
        <taxon>Magnoliopsida</taxon>
        <taxon>eudicotyledons</taxon>
        <taxon>Gunneridae</taxon>
        <taxon>Pentapetalae</taxon>
        <taxon>rosids</taxon>
        <taxon>malvids</taxon>
        <taxon>Malvales</taxon>
        <taxon>Malvaceae</taxon>
        <taxon>Malvoideae</taxon>
        <taxon>Hibiscus</taxon>
    </lineage>
</organism>
<sequence length="81" mass="8407">MKRFLFVLALLALLVSIQLHAVHGRALPSSEGREGEGEGKGGAGDKVVPVGVTSFAESASNSFKRMAFRLSSGPSSRGPGH</sequence>
<feature type="signal peptide" evidence="2">
    <location>
        <begin position="1"/>
        <end position="24"/>
    </location>
</feature>
<evidence type="ECO:0000313" key="4">
    <source>
        <dbReference type="Proteomes" id="UP001396334"/>
    </source>
</evidence>
<dbReference type="Proteomes" id="UP001396334">
    <property type="component" value="Unassembled WGS sequence"/>
</dbReference>
<evidence type="ECO:0000256" key="1">
    <source>
        <dbReference type="SAM" id="MobiDB-lite"/>
    </source>
</evidence>
<comment type="caution">
    <text evidence="3">The sequence shown here is derived from an EMBL/GenBank/DDBJ whole genome shotgun (WGS) entry which is preliminary data.</text>
</comment>
<protein>
    <submittedName>
        <fullName evidence="3">Uncharacterized protein</fullName>
    </submittedName>
</protein>
<keyword evidence="2" id="KW-0732">Signal</keyword>
<name>A0ABR2PKM1_9ROSI</name>
<evidence type="ECO:0000256" key="2">
    <source>
        <dbReference type="SAM" id="SignalP"/>
    </source>
</evidence>
<feature type="region of interest" description="Disordered" evidence="1">
    <location>
        <begin position="26"/>
        <end position="46"/>
    </location>
</feature>
<proteinExistence type="predicted"/>
<feature type="chain" id="PRO_5045286515" evidence="2">
    <location>
        <begin position="25"/>
        <end position="81"/>
    </location>
</feature>
<accession>A0ABR2PKM1</accession>